<feature type="domain" description="Ribose-phosphate pyrophosphokinase N-terminal" evidence="10">
    <location>
        <begin position="20"/>
        <end position="160"/>
    </location>
</feature>
<evidence type="ECO:0000256" key="3">
    <source>
        <dbReference type="ARBA" id="ARBA00022727"/>
    </source>
</evidence>
<dbReference type="EMBL" id="DVMM01000103">
    <property type="protein sequence ID" value="HIU29659.1"/>
    <property type="molecule type" value="Genomic_DNA"/>
</dbReference>
<evidence type="ECO:0000256" key="7">
    <source>
        <dbReference type="ARBA" id="ARBA00049535"/>
    </source>
</evidence>
<keyword evidence="2" id="KW-0808">Transferase</keyword>
<gene>
    <name evidence="11" type="ORF">IAD50_05120</name>
</gene>
<keyword evidence="3 8" id="KW-0545">Nucleotide biosynthesis</keyword>
<comment type="caution">
    <text evidence="11">The sequence shown here is derived from an EMBL/GenBank/DDBJ whole genome shotgun (WGS) entry which is preliminary data.</text>
</comment>
<evidence type="ECO:0000313" key="12">
    <source>
        <dbReference type="Proteomes" id="UP000824089"/>
    </source>
</evidence>
<dbReference type="AlphaFoldDB" id="A0A9D1I7I8"/>
<dbReference type="GO" id="GO:0002189">
    <property type="term" value="C:ribose phosphate diphosphokinase complex"/>
    <property type="evidence" value="ECO:0007669"/>
    <property type="project" value="TreeGrafter"/>
</dbReference>
<dbReference type="InterPro" id="IPR029057">
    <property type="entry name" value="PRTase-like"/>
</dbReference>
<sequence length="387" mass="43768">MSPERAPFSTLSFPVGSLGIIAMDSCKELGEHVDRWLISERQKEMRGAEAPVSFLIKSRCPRFSNGESKAIIDESVRGKDLYILVDVGNYSCKYNFMGVENHMSPDDHYADLKRVISAIAGKAKRINVIMPFLYGGRQHKRSVRESLDCAAALHELAALGVQNIITFDAHDARVANAIPQIGFEDVHAYYQFIKAMLHEIPDLEIDKKHMMMVSPDEGGIHRNLYYSTLFGIDLGIFIKRRDYSKIVNGRNPIVAHEFIGDDVEGKDILVLDDMLSSGDSLLDIATELKRRKARRIFAAVTYALFTDGIGEFQKCYEEGIIDKIFATNLTYRRPELSEAPWFVEVDMSKYIAKLIDALNYDESLGVLVNPAQRIMNLIYRRNCGEKI</sequence>
<evidence type="ECO:0000256" key="4">
    <source>
        <dbReference type="ARBA" id="ARBA00022741"/>
    </source>
</evidence>
<evidence type="ECO:0000256" key="6">
    <source>
        <dbReference type="ARBA" id="ARBA00022840"/>
    </source>
</evidence>
<comment type="catalytic activity">
    <reaction evidence="7">
        <text>D-ribose 5-phosphate + ATP = 5-phospho-alpha-D-ribose 1-diphosphate + AMP + H(+)</text>
        <dbReference type="Rhea" id="RHEA:15609"/>
        <dbReference type="ChEBI" id="CHEBI:15378"/>
        <dbReference type="ChEBI" id="CHEBI:30616"/>
        <dbReference type="ChEBI" id="CHEBI:58017"/>
        <dbReference type="ChEBI" id="CHEBI:78346"/>
        <dbReference type="ChEBI" id="CHEBI:456215"/>
        <dbReference type="EC" id="2.7.6.1"/>
    </reaction>
</comment>
<dbReference type="GO" id="GO:0005524">
    <property type="term" value="F:ATP binding"/>
    <property type="evidence" value="ECO:0007669"/>
    <property type="project" value="UniProtKB-KW"/>
</dbReference>
<dbReference type="InterPro" id="IPR005946">
    <property type="entry name" value="Rib-P_diPkinase"/>
</dbReference>
<dbReference type="NCBIfam" id="NF005299">
    <property type="entry name" value="PRK06827.1"/>
    <property type="match status" value="1"/>
</dbReference>
<dbReference type="Gene3D" id="3.40.50.2020">
    <property type="match status" value="2"/>
</dbReference>
<reference evidence="11" key="2">
    <citation type="journal article" date="2021" name="PeerJ">
        <title>Extensive microbial diversity within the chicken gut microbiome revealed by metagenomics and culture.</title>
        <authorList>
            <person name="Gilroy R."/>
            <person name="Ravi A."/>
            <person name="Getino M."/>
            <person name="Pursley I."/>
            <person name="Horton D.L."/>
            <person name="Alikhan N.F."/>
            <person name="Baker D."/>
            <person name="Gharbi K."/>
            <person name="Hall N."/>
            <person name="Watson M."/>
            <person name="Adriaenssens E.M."/>
            <person name="Foster-Nyarko E."/>
            <person name="Jarju S."/>
            <person name="Secka A."/>
            <person name="Antonio M."/>
            <person name="Oren A."/>
            <person name="Chaudhuri R.R."/>
            <person name="La Ragione R."/>
            <person name="Hildebrand F."/>
            <person name="Pallen M.J."/>
        </authorList>
    </citation>
    <scope>NUCLEOTIDE SEQUENCE</scope>
    <source>
        <strain evidence="11">CHK195-4489</strain>
    </source>
</reference>
<accession>A0A9D1I7I8</accession>
<evidence type="ECO:0000256" key="8">
    <source>
        <dbReference type="RuleBase" id="RU004324"/>
    </source>
</evidence>
<dbReference type="SUPFAM" id="SSF53271">
    <property type="entry name" value="PRTase-like"/>
    <property type="match status" value="2"/>
</dbReference>
<proteinExistence type="inferred from homology"/>
<dbReference type="PANTHER" id="PTHR10210:SF32">
    <property type="entry name" value="RIBOSE-PHOSPHATE PYROPHOSPHOKINASE 2"/>
    <property type="match status" value="1"/>
</dbReference>
<reference evidence="11" key="1">
    <citation type="submission" date="2020-10" db="EMBL/GenBank/DDBJ databases">
        <authorList>
            <person name="Gilroy R."/>
        </authorList>
    </citation>
    <scope>NUCLEOTIDE SEQUENCE</scope>
    <source>
        <strain evidence="11">CHK195-4489</strain>
    </source>
</reference>
<evidence type="ECO:0000313" key="11">
    <source>
        <dbReference type="EMBL" id="HIU29659.1"/>
    </source>
</evidence>
<dbReference type="GO" id="GO:0006015">
    <property type="term" value="P:5-phosphoribose 1-diphosphate biosynthetic process"/>
    <property type="evidence" value="ECO:0007669"/>
    <property type="project" value="TreeGrafter"/>
</dbReference>
<dbReference type="InterPro" id="IPR000836">
    <property type="entry name" value="PRTase_dom"/>
</dbReference>
<organism evidence="11 12">
    <name type="scientific">Candidatus Egerieisoma faecipullorum</name>
    <dbReference type="NCBI Taxonomy" id="2840963"/>
    <lineage>
        <taxon>Bacteria</taxon>
        <taxon>Bacillati</taxon>
        <taxon>Bacillota</taxon>
        <taxon>Clostridia</taxon>
        <taxon>Eubacteriales</taxon>
        <taxon>Clostridiaceae</taxon>
        <taxon>Clostridiaceae incertae sedis</taxon>
        <taxon>Candidatus Egerieisoma</taxon>
    </lineage>
</organism>
<dbReference type="GO" id="GO:0005737">
    <property type="term" value="C:cytoplasm"/>
    <property type="evidence" value="ECO:0007669"/>
    <property type="project" value="TreeGrafter"/>
</dbReference>
<dbReference type="GO" id="GO:0006164">
    <property type="term" value="P:purine nucleotide biosynthetic process"/>
    <property type="evidence" value="ECO:0007669"/>
    <property type="project" value="TreeGrafter"/>
</dbReference>
<dbReference type="EC" id="2.7.6.1" evidence="1"/>
<dbReference type="Proteomes" id="UP000824089">
    <property type="component" value="Unassembled WGS sequence"/>
</dbReference>
<dbReference type="InterPro" id="IPR029099">
    <property type="entry name" value="Pribosyltran_N"/>
</dbReference>
<dbReference type="CDD" id="cd06223">
    <property type="entry name" value="PRTases_typeI"/>
    <property type="match status" value="1"/>
</dbReference>
<dbReference type="Pfam" id="PF13793">
    <property type="entry name" value="Pribosyltran_N"/>
    <property type="match status" value="1"/>
</dbReference>
<dbReference type="GO" id="GO:0004749">
    <property type="term" value="F:ribose phosphate diphosphokinase activity"/>
    <property type="evidence" value="ECO:0007669"/>
    <property type="project" value="UniProtKB-EC"/>
</dbReference>
<protein>
    <recommendedName>
        <fullName evidence="1">ribose-phosphate diphosphokinase</fullName>
        <ecNumber evidence="1">2.7.6.1</ecNumber>
    </recommendedName>
</protein>
<comment type="similarity">
    <text evidence="8">Belongs to the ribose-phosphate pyrophosphokinase family.</text>
</comment>
<keyword evidence="4" id="KW-0547">Nucleotide-binding</keyword>
<keyword evidence="5" id="KW-0418">Kinase</keyword>
<feature type="domain" description="Phosphoribosyltransferase" evidence="9">
    <location>
        <begin position="187"/>
        <end position="302"/>
    </location>
</feature>
<name>A0A9D1I7I8_9CLOT</name>
<evidence type="ECO:0000256" key="5">
    <source>
        <dbReference type="ARBA" id="ARBA00022777"/>
    </source>
</evidence>
<dbReference type="Pfam" id="PF00156">
    <property type="entry name" value="Pribosyltran"/>
    <property type="match status" value="1"/>
</dbReference>
<evidence type="ECO:0000259" key="10">
    <source>
        <dbReference type="Pfam" id="PF13793"/>
    </source>
</evidence>
<dbReference type="GO" id="GO:0016301">
    <property type="term" value="F:kinase activity"/>
    <property type="evidence" value="ECO:0007669"/>
    <property type="project" value="UniProtKB-KW"/>
</dbReference>
<evidence type="ECO:0000256" key="1">
    <source>
        <dbReference type="ARBA" id="ARBA00013247"/>
    </source>
</evidence>
<dbReference type="NCBIfam" id="TIGR01251">
    <property type="entry name" value="ribP_PPkin"/>
    <property type="match status" value="1"/>
</dbReference>
<dbReference type="PANTHER" id="PTHR10210">
    <property type="entry name" value="RIBOSE-PHOSPHATE DIPHOSPHOKINASE FAMILY MEMBER"/>
    <property type="match status" value="1"/>
</dbReference>
<evidence type="ECO:0000256" key="2">
    <source>
        <dbReference type="ARBA" id="ARBA00022679"/>
    </source>
</evidence>
<keyword evidence="6" id="KW-0067">ATP-binding</keyword>
<evidence type="ECO:0000259" key="9">
    <source>
        <dbReference type="Pfam" id="PF00156"/>
    </source>
</evidence>
<dbReference type="GO" id="GO:0000287">
    <property type="term" value="F:magnesium ion binding"/>
    <property type="evidence" value="ECO:0007669"/>
    <property type="project" value="InterPro"/>
</dbReference>